<keyword evidence="3" id="KW-1185">Reference proteome</keyword>
<dbReference type="InterPro" id="IPR004888">
    <property type="entry name" value="Glycoside_hydrolase_63"/>
</dbReference>
<evidence type="ECO:0000313" key="3">
    <source>
        <dbReference type="Proteomes" id="UP000183471"/>
    </source>
</evidence>
<dbReference type="SUPFAM" id="SSF48208">
    <property type="entry name" value="Six-hairpin glycosidases"/>
    <property type="match status" value="1"/>
</dbReference>
<dbReference type="PANTHER" id="PTHR10412:SF10">
    <property type="entry name" value="GLYCOSYL HYDROLASE FAMILY 63 C-TERMINAL DOMAIN-CONTAINING PROTEIN"/>
    <property type="match status" value="1"/>
</dbReference>
<gene>
    <name evidence="2" type="ORF">SAMN05216402_1156</name>
</gene>
<feature type="domain" description="Mannosylglycerate hydrolase MGH1-like glycoside hydrolase" evidence="1">
    <location>
        <begin position="752"/>
        <end position="869"/>
    </location>
</feature>
<dbReference type="Proteomes" id="UP000183471">
    <property type="component" value="Unassembled WGS sequence"/>
</dbReference>
<dbReference type="InterPro" id="IPR012341">
    <property type="entry name" value="6hp_glycosidase-like_sf"/>
</dbReference>
<dbReference type="Pfam" id="PF22422">
    <property type="entry name" value="MGH1-like_GH"/>
    <property type="match status" value="2"/>
</dbReference>
<sequence>MSNQPDAERQRLENQRTGCEDWRLWGPYLSERAWGTVREDYSPDGDAWEYFDHDQSRSRAYRWNEDGLGGISDEAQRLCFGLALWNGRDSILKERAFGLTSKQGNRGEDVKECYFYVDATPSHSWLHYLYKYPQSAFPYTRLVEENARRSRKDPPFSLMDSGAFADRRYWDVEVCYAKASPEELHIRIIATNRGEDEATLWLLPQLWFRNDWAWSRNGAPKPVLRALSPSGGVAWAVVAEHSMLGTYHLYGRQHADVLYTENETNRSRLWGTASAGSYAKDAFHRYLVDGEHAAVNPEQQGTKFGAVHKLRVAPGQAGTIDLVLSRIHRPQPFIHHESIFALRRSEADSFFRGLLPEASVQDHRILRQALAGMIWNKQFFHYDVSTWLQGDGVSPPSSRKHGRNHSWRHLKASHVISMPDAWEYPWFAAWDLAFHCAVLALIDVDFAKEQVELLLLETYLHPNGQIPAYEWSFGDVNPPVHAMAALKVFRAERVQRGKGDTTFLKRVLHKLLLNHTWWINRKDATGTNVFEGGFLGLDNISVYDRSKPLPPGYTLKQADATGWMAMFSLQLTVIALEIAVEDPAYENIAIQCYSQFLAIGYAIAGHTGACVPLWDEEDGFFKDLMISPDGTVNRIDVFSWVGIIPLFACEVVDARLLEHRTRFKALLWEHKGGMFDGSTICACPVHTNARGEHLLSLVTASMLVKILPRIFDEKEFFSSHGIRGVSKRHATHRNPEHIPGIGDTFIRYVPGESDSPMFGGNSNWRGPVWMPTNYLLIQSIEKLHRFLGDAFTFPAPCLNGYEVTLKYAATMLAERLVDIFRRDESDLIPAFPMDSPHQTDPHWRDLLLFHEYFHGETGQGLGASHQSWSGLAANLVMRRYHQNIPEFWKQQAPIAPSKS</sequence>
<protein>
    <recommendedName>
        <fullName evidence="1">Mannosylglycerate hydrolase MGH1-like glycoside hydrolase domain-containing protein</fullName>
    </recommendedName>
</protein>
<feature type="domain" description="Mannosylglycerate hydrolase MGH1-like glycoside hydrolase" evidence="1">
    <location>
        <begin position="424"/>
        <end position="530"/>
    </location>
</feature>
<dbReference type="PANTHER" id="PTHR10412">
    <property type="entry name" value="MANNOSYL-OLIGOSACCHARIDE GLUCOSIDASE"/>
    <property type="match status" value="1"/>
</dbReference>
<comment type="caution">
    <text evidence="2">The sequence shown here is derived from an EMBL/GenBank/DDBJ whole genome shotgun (WGS) entry which is preliminary data.</text>
</comment>
<reference evidence="2 3" key="1">
    <citation type="submission" date="2016-10" db="EMBL/GenBank/DDBJ databases">
        <authorList>
            <person name="Varghese N."/>
            <person name="Submissions S."/>
        </authorList>
    </citation>
    <scope>NUCLEOTIDE SEQUENCE [LARGE SCALE GENOMIC DNA]</scope>
    <source>
        <strain evidence="2 3">Nl1</strain>
    </source>
</reference>
<accession>A0ABY0TA61</accession>
<evidence type="ECO:0000313" key="2">
    <source>
        <dbReference type="EMBL" id="SDQ51778.1"/>
    </source>
</evidence>
<dbReference type="InterPro" id="IPR054491">
    <property type="entry name" value="MGH1-like_GH"/>
</dbReference>
<name>A0ABY0TA61_9PROT</name>
<dbReference type="InterPro" id="IPR008928">
    <property type="entry name" value="6-hairpin_glycosidase_sf"/>
</dbReference>
<dbReference type="RefSeq" id="WP_074631379.1">
    <property type="nucleotide sequence ID" value="NZ_FNKY01000001.1"/>
</dbReference>
<organism evidence="2 3">
    <name type="scientific">Nitrosospira multiformis</name>
    <dbReference type="NCBI Taxonomy" id="1231"/>
    <lineage>
        <taxon>Bacteria</taxon>
        <taxon>Pseudomonadati</taxon>
        <taxon>Pseudomonadota</taxon>
        <taxon>Betaproteobacteria</taxon>
        <taxon>Nitrosomonadales</taxon>
        <taxon>Nitrosomonadaceae</taxon>
        <taxon>Nitrosospira</taxon>
    </lineage>
</organism>
<proteinExistence type="predicted"/>
<dbReference type="EMBL" id="FNKY01000001">
    <property type="protein sequence ID" value="SDQ51778.1"/>
    <property type="molecule type" value="Genomic_DNA"/>
</dbReference>
<evidence type="ECO:0000259" key="1">
    <source>
        <dbReference type="Pfam" id="PF22422"/>
    </source>
</evidence>
<dbReference type="Gene3D" id="1.50.10.10">
    <property type="match status" value="1"/>
</dbReference>